<name>A0AAV4XEG9_CAEEX</name>
<accession>A0AAV4XEG9</accession>
<protein>
    <submittedName>
        <fullName evidence="2">Uncharacterized protein</fullName>
    </submittedName>
</protein>
<dbReference type="EMBL" id="BPLR01017650">
    <property type="protein sequence ID" value="GIY93326.1"/>
    <property type="molecule type" value="Genomic_DNA"/>
</dbReference>
<sequence length="94" mass="11098">MTIERQIKPISDSVPFFLQSLELFSVIGGYMGMWLDISLVAVYNFMATALGWAQRWTVTKRRKRVKPLKKDPYQAAGVTKKIWNEQKFSKDYYW</sequence>
<organism evidence="2 3">
    <name type="scientific">Caerostris extrusa</name>
    <name type="common">Bark spider</name>
    <name type="synonym">Caerostris bankana</name>
    <dbReference type="NCBI Taxonomy" id="172846"/>
    <lineage>
        <taxon>Eukaryota</taxon>
        <taxon>Metazoa</taxon>
        <taxon>Ecdysozoa</taxon>
        <taxon>Arthropoda</taxon>
        <taxon>Chelicerata</taxon>
        <taxon>Arachnida</taxon>
        <taxon>Araneae</taxon>
        <taxon>Araneomorphae</taxon>
        <taxon>Entelegynae</taxon>
        <taxon>Araneoidea</taxon>
        <taxon>Araneidae</taxon>
        <taxon>Caerostris</taxon>
    </lineage>
</organism>
<dbReference type="AlphaFoldDB" id="A0AAV4XEG9"/>
<keyword evidence="1" id="KW-0472">Membrane</keyword>
<keyword evidence="1" id="KW-1133">Transmembrane helix</keyword>
<reference evidence="2 3" key="1">
    <citation type="submission" date="2021-06" db="EMBL/GenBank/DDBJ databases">
        <title>Caerostris extrusa draft genome.</title>
        <authorList>
            <person name="Kono N."/>
            <person name="Arakawa K."/>
        </authorList>
    </citation>
    <scope>NUCLEOTIDE SEQUENCE [LARGE SCALE GENOMIC DNA]</scope>
</reference>
<evidence type="ECO:0000313" key="3">
    <source>
        <dbReference type="Proteomes" id="UP001054945"/>
    </source>
</evidence>
<dbReference type="Proteomes" id="UP001054945">
    <property type="component" value="Unassembled WGS sequence"/>
</dbReference>
<keyword evidence="3" id="KW-1185">Reference proteome</keyword>
<evidence type="ECO:0000256" key="1">
    <source>
        <dbReference type="SAM" id="Phobius"/>
    </source>
</evidence>
<feature type="transmembrane region" description="Helical" evidence="1">
    <location>
        <begin position="31"/>
        <end position="53"/>
    </location>
</feature>
<comment type="caution">
    <text evidence="2">The sequence shown here is derived from an EMBL/GenBank/DDBJ whole genome shotgun (WGS) entry which is preliminary data.</text>
</comment>
<gene>
    <name evidence="2" type="ORF">CEXT_45821</name>
</gene>
<proteinExistence type="predicted"/>
<evidence type="ECO:0000313" key="2">
    <source>
        <dbReference type="EMBL" id="GIY93326.1"/>
    </source>
</evidence>
<keyword evidence="1" id="KW-0812">Transmembrane</keyword>